<dbReference type="GO" id="GO:0005886">
    <property type="term" value="C:plasma membrane"/>
    <property type="evidence" value="ECO:0007669"/>
    <property type="project" value="UniProtKB-SubCell"/>
</dbReference>
<organism evidence="8 9">
    <name type="scientific">Thermoflexus hugenholtzii JAD2</name>
    <dbReference type="NCBI Taxonomy" id="877466"/>
    <lineage>
        <taxon>Bacteria</taxon>
        <taxon>Bacillati</taxon>
        <taxon>Chloroflexota</taxon>
        <taxon>Thermoflexia</taxon>
        <taxon>Thermoflexales</taxon>
        <taxon>Thermoflexaceae</taxon>
        <taxon>Thermoflexus</taxon>
    </lineage>
</organism>
<feature type="transmembrane region" description="Helical" evidence="7">
    <location>
        <begin position="78"/>
        <end position="96"/>
    </location>
</feature>
<dbReference type="OrthoDB" id="9768158at2"/>
<evidence type="ECO:0000256" key="1">
    <source>
        <dbReference type="ARBA" id="ARBA00004651"/>
    </source>
</evidence>
<dbReference type="InterPro" id="IPR052049">
    <property type="entry name" value="Electron_transfer_protein"/>
</dbReference>
<reference evidence="9" key="1">
    <citation type="submission" date="2017-06" db="EMBL/GenBank/DDBJ databases">
        <authorList>
            <person name="Varghese N."/>
            <person name="Submissions S."/>
        </authorList>
    </citation>
    <scope>NUCLEOTIDE SEQUENCE [LARGE SCALE GENOMIC DNA]</scope>
    <source>
        <strain evidence="9">JAD2</strain>
    </source>
</reference>
<feature type="transmembrane region" description="Helical" evidence="7">
    <location>
        <begin position="264"/>
        <end position="286"/>
    </location>
</feature>
<evidence type="ECO:0000313" key="8">
    <source>
        <dbReference type="EMBL" id="SNB68618.1"/>
    </source>
</evidence>
<evidence type="ECO:0000313" key="9">
    <source>
        <dbReference type="Proteomes" id="UP000197025"/>
    </source>
</evidence>
<gene>
    <name evidence="8" type="ORF">SAMN02746019_00014120</name>
</gene>
<evidence type="ECO:0000256" key="6">
    <source>
        <dbReference type="ARBA" id="ARBA00023136"/>
    </source>
</evidence>
<feature type="transmembrane region" description="Helical" evidence="7">
    <location>
        <begin position="120"/>
        <end position="139"/>
    </location>
</feature>
<feature type="transmembrane region" description="Helical" evidence="7">
    <location>
        <begin position="219"/>
        <end position="238"/>
    </location>
</feature>
<feature type="transmembrane region" description="Helical" evidence="7">
    <location>
        <begin position="42"/>
        <end position="66"/>
    </location>
</feature>
<protein>
    <submittedName>
        <fullName evidence="8">Prokaryotic molybdopterin-containing oxidoreductase family, membrane subunit</fullName>
    </submittedName>
</protein>
<keyword evidence="4 7" id="KW-0812">Transmembrane</keyword>
<dbReference type="InterPro" id="IPR005614">
    <property type="entry name" value="NrfD-like"/>
</dbReference>
<feature type="transmembrane region" description="Helical" evidence="7">
    <location>
        <begin position="5"/>
        <end position="22"/>
    </location>
</feature>
<feature type="transmembrane region" description="Helical" evidence="7">
    <location>
        <begin position="186"/>
        <end position="207"/>
    </location>
</feature>
<evidence type="ECO:0000256" key="2">
    <source>
        <dbReference type="ARBA" id="ARBA00008929"/>
    </source>
</evidence>
<evidence type="ECO:0000256" key="5">
    <source>
        <dbReference type="ARBA" id="ARBA00022989"/>
    </source>
</evidence>
<dbReference type="PANTHER" id="PTHR34856">
    <property type="entry name" value="PROTEIN NRFD"/>
    <property type="match status" value="1"/>
</dbReference>
<feature type="transmembrane region" description="Helical" evidence="7">
    <location>
        <begin position="151"/>
        <end position="174"/>
    </location>
</feature>
<dbReference type="Pfam" id="PF03916">
    <property type="entry name" value="NrfD"/>
    <property type="match status" value="1"/>
</dbReference>
<feature type="transmembrane region" description="Helical" evidence="7">
    <location>
        <begin position="340"/>
        <end position="365"/>
    </location>
</feature>
<evidence type="ECO:0000256" key="3">
    <source>
        <dbReference type="ARBA" id="ARBA00022475"/>
    </source>
</evidence>
<comment type="subcellular location">
    <subcellularLocation>
        <location evidence="1">Cell membrane</location>
        <topology evidence="1">Multi-pass membrane protein</topology>
    </subcellularLocation>
</comment>
<dbReference type="InParanoid" id="A0A212R8Z0"/>
<dbReference type="EMBL" id="FYEK01000037">
    <property type="protein sequence ID" value="SNB68618.1"/>
    <property type="molecule type" value="Genomic_DNA"/>
</dbReference>
<dbReference type="Gene3D" id="1.20.1630.10">
    <property type="entry name" value="Formate dehydrogenase/DMSO reductase domain"/>
    <property type="match status" value="1"/>
</dbReference>
<feature type="transmembrane region" description="Helical" evidence="7">
    <location>
        <begin position="298"/>
        <end position="320"/>
    </location>
</feature>
<comment type="similarity">
    <text evidence="2">Belongs to the NrfD family.</text>
</comment>
<evidence type="ECO:0000256" key="7">
    <source>
        <dbReference type="SAM" id="Phobius"/>
    </source>
</evidence>
<keyword evidence="3" id="KW-1003">Cell membrane</keyword>
<name>A0A212R8Z0_9CHLR</name>
<keyword evidence="5 7" id="KW-1133">Transmembrane helix</keyword>
<accession>A0A212R8Z0</accession>
<keyword evidence="6 7" id="KW-0472">Membrane</keyword>
<dbReference type="Proteomes" id="UP000197025">
    <property type="component" value="Unassembled WGS sequence"/>
</dbReference>
<keyword evidence="9" id="KW-1185">Reference proteome</keyword>
<proteinExistence type="inferred from homology"/>
<dbReference type="PANTHER" id="PTHR34856:SF2">
    <property type="entry name" value="PROTEIN NRFD"/>
    <property type="match status" value="1"/>
</dbReference>
<sequence length="381" mass="42485">MMRRVLYGVAILAVLFGLWGIYDRVAFGHQNAAYGSYVVWGLWVALYLFFTGVATGTFVFATLEYLFRVPIFARTGRLSLFLALITLGAGLLHIWLDLGRPERVWKAYLQPNFNSVMDQIVWGYTLFGLIILAMLAMSFRPQRYAGWLRILSAIGLFLALFLSGGVGALLGVQAARPFWHVGLFPVQFPFFSLASGAALLLLVYGLFDRAANEHRAQLLRTLAILTLVLQLVKLYFLWADYSQSLYGGMPQNVAAVQEVLFGRYWWAFWILQLFLGSLVPIVILLWPGLSTKPAWAALAGFLVLVGFAAARANIVFPALAVPELKQLIGAFHSARLQFHYFPSLMEWAVSVGISGLAGLVFLIAYERLPMTPEHVPEAPTR</sequence>
<evidence type="ECO:0000256" key="4">
    <source>
        <dbReference type="ARBA" id="ARBA00022692"/>
    </source>
</evidence>
<dbReference type="AlphaFoldDB" id="A0A212R8Z0"/>